<evidence type="ECO:0000256" key="1">
    <source>
        <dbReference type="SAM" id="MobiDB-lite"/>
    </source>
</evidence>
<evidence type="ECO:0000313" key="3">
    <source>
        <dbReference type="Proteomes" id="UP000466345"/>
    </source>
</evidence>
<reference evidence="2 3" key="1">
    <citation type="submission" date="2019-10" db="EMBL/GenBank/DDBJ databases">
        <title>Streptomyces smaragdinus sp. nov. and Streptomyces fabii sp. nov., isolated from the gut of fungus growing-termite Macrotermes natalensis.</title>
        <authorList>
            <person name="Schwitalla J."/>
            <person name="Benndorf R."/>
            <person name="Martin K."/>
            <person name="De Beer W."/>
            <person name="Kaster A.-K."/>
            <person name="Vollmers J."/>
            <person name="Poulsen M."/>
            <person name="Beemelmanns C."/>
        </authorList>
    </citation>
    <scope>NUCLEOTIDE SEQUENCE [LARGE SCALE GENOMIC DNA]</scope>
    <source>
        <strain evidence="2 3">RB5</strain>
    </source>
</reference>
<feature type="region of interest" description="Disordered" evidence="1">
    <location>
        <begin position="94"/>
        <end position="118"/>
    </location>
</feature>
<dbReference type="Proteomes" id="UP000466345">
    <property type="component" value="Unassembled WGS sequence"/>
</dbReference>
<name>A0A7K0CDX1_9ACTN</name>
<organism evidence="2 3">
    <name type="scientific">Streptomyces smaragdinus</name>
    <dbReference type="NCBI Taxonomy" id="2585196"/>
    <lineage>
        <taxon>Bacteria</taxon>
        <taxon>Bacillati</taxon>
        <taxon>Actinomycetota</taxon>
        <taxon>Actinomycetes</taxon>
        <taxon>Kitasatosporales</taxon>
        <taxon>Streptomycetaceae</taxon>
        <taxon>Streptomyces</taxon>
    </lineage>
</organism>
<accession>A0A7K0CDX1</accession>
<keyword evidence="3" id="KW-1185">Reference proteome</keyword>
<dbReference type="AlphaFoldDB" id="A0A7K0CDX1"/>
<dbReference type="EMBL" id="WEGJ01000004">
    <property type="protein sequence ID" value="MQY11650.1"/>
    <property type="molecule type" value="Genomic_DNA"/>
</dbReference>
<comment type="caution">
    <text evidence="2">The sequence shown here is derived from an EMBL/GenBank/DDBJ whole genome shotgun (WGS) entry which is preliminary data.</text>
</comment>
<proteinExistence type="predicted"/>
<gene>
    <name evidence="2" type="ORF">SRB5_17690</name>
</gene>
<sequence length="118" mass="12582">MCDTALSQGTEDLRNTAAIEDDWRFAELVVRSILDPELAGRYSADPRSVLAEFGLRTDHRTQTPAIPTGLSAGIRIVPLDRSPVTLAGTGCGVCRSDDDDDAPDTVRTPESSLAPARG</sequence>
<protein>
    <submittedName>
        <fullName evidence="2">Uncharacterized protein</fullName>
    </submittedName>
</protein>
<evidence type="ECO:0000313" key="2">
    <source>
        <dbReference type="EMBL" id="MQY11650.1"/>
    </source>
</evidence>